<evidence type="ECO:0000256" key="1">
    <source>
        <dbReference type="ARBA" id="ARBA00001966"/>
    </source>
</evidence>
<dbReference type="InterPro" id="IPR006638">
    <property type="entry name" value="Elp3/MiaA/NifB-like_rSAM"/>
</dbReference>
<feature type="domain" description="Radical SAM core" evidence="7">
    <location>
        <begin position="31"/>
        <end position="274"/>
    </location>
</feature>
<dbReference type="EC" id="1.8.-.-" evidence="8"/>
<evidence type="ECO:0000256" key="5">
    <source>
        <dbReference type="ARBA" id="ARBA00023004"/>
    </source>
</evidence>
<dbReference type="Proteomes" id="UP000010296">
    <property type="component" value="Unassembled WGS sequence"/>
</dbReference>
<evidence type="ECO:0000313" key="8">
    <source>
        <dbReference type="EMBL" id="EFU72983.1"/>
    </source>
</evidence>
<comment type="cofactor">
    <cofactor evidence="1">
        <name>[4Fe-4S] cluster</name>
        <dbReference type="ChEBI" id="CHEBI:49883"/>
    </cofactor>
</comment>
<dbReference type="Pfam" id="PF04055">
    <property type="entry name" value="Radical_SAM"/>
    <property type="match status" value="1"/>
</dbReference>
<dbReference type="InterPro" id="IPR023404">
    <property type="entry name" value="rSAM_horseshoe"/>
</dbReference>
<dbReference type="GO" id="GO:0046872">
    <property type="term" value="F:metal ion binding"/>
    <property type="evidence" value="ECO:0007669"/>
    <property type="project" value="UniProtKB-KW"/>
</dbReference>
<keyword evidence="4" id="KW-0479">Metal-binding</keyword>
<organism evidence="8 9">
    <name type="scientific">Enterococcus italicus (strain DSM 15952 / CCUG 50447 / LMG 22039 / TP 1.5)</name>
    <dbReference type="NCBI Taxonomy" id="888064"/>
    <lineage>
        <taxon>Bacteria</taxon>
        <taxon>Bacillati</taxon>
        <taxon>Bacillota</taxon>
        <taxon>Bacilli</taxon>
        <taxon>Lactobacillales</taxon>
        <taxon>Enterococcaceae</taxon>
        <taxon>Enterococcus</taxon>
    </lineage>
</organism>
<evidence type="ECO:0000259" key="7">
    <source>
        <dbReference type="PROSITE" id="PS51918"/>
    </source>
</evidence>
<dbReference type="SMART" id="SM00729">
    <property type="entry name" value="Elp3"/>
    <property type="match status" value="1"/>
</dbReference>
<dbReference type="InterPro" id="IPR007197">
    <property type="entry name" value="rSAM"/>
</dbReference>
<protein>
    <submittedName>
        <fullName evidence="8">Radical SAM protein, TIGR01212 family</fullName>
        <ecNumber evidence="8">1.8.-.-</ecNumber>
    </submittedName>
</protein>
<name>E6LIK2_ENTI1</name>
<keyword evidence="6" id="KW-0411">Iron-sulfur</keyword>
<dbReference type="PROSITE" id="PS51918">
    <property type="entry name" value="RADICAL_SAM"/>
    <property type="match status" value="1"/>
</dbReference>
<dbReference type="NCBIfam" id="TIGR01212">
    <property type="entry name" value="TIGR01212 family radical SAM protein"/>
    <property type="match status" value="1"/>
</dbReference>
<dbReference type="SFLD" id="SFLDG01086">
    <property type="entry name" value="elongater_protein-like"/>
    <property type="match status" value="1"/>
</dbReference>
<evidence type="ECO:0000313" key="9">
    <source>
        <dbReference type="Proteomes" id="UP000010296"/>
    </source>
</evidence>
<dbReference type="CDD" id="cd01335">
    <property type="entry name" value="Radical_SAM"/>
    <property type="match status" value="1"/>
</dbReference>
<keyword evidence="2" id="KW-0004">4Fe-4S</keyword>
<reference evidence="8 9" key="1">
    <citation type="submission" date="2010-12" db="EMBL/GenBank/DDBJ databases">
        <authorList>
            <person name="Muzny D."/>
            <person name="Qin X."/>
            <person name="Deng J."/>
            <person name="Jiang H."/>
            <person name="Liu Y."/>
            <person name="Qu J."/>
            <person name="Song X.-Z."/>
            <person name="Zhang L."/>
            <person name="Thornton R."/>
            <person name="Coyle M."/>
            <person name="Francisco L."/>
            <person name="Jackson L."/>
            <person name="Javaid M."/>
            <person name="Korchina V."/>
            <person name="Kovar C."/>
            <person name="Mata R."/>
            <person name="Mathew T."/>
            <person name="Ngo R."/>
            <person name="Nguyen L."/>
            <person name="Nguyen N."/>
            <person name="Okwuonu G."/>
            <person name="Ongeri F."/>
            <person name="Pham C."/>
            <person name="Simmons D."/>
            <person name="Wilczek-Boney K."/>
            <person name="Hale W."/>
            <person name="Jakkamsetti A."/>
            <person name="Pham P."/>
            <person name="Ruth R."/>
            <person name="San Lucas F."/>
            <person name="Warren J."/>
            <person name="Zhang J."/>
            <person name="Zhao Z."/>
            <person name="Zhou C."/>
            <person name="Zhu D."/>
            <person name="Lee S."/>
            <person name="Bess C."/>
            <person name="Blankenburg K."/>
            <person name="Forbes L."/>
            <person name="Fu Q."/>
            <person name="Gubbala S."/>
            <person name="Hirani K."/>
            <person name="Jayaseelan J.C."/>
            <person name="Lara F."/>
            <person name="Munidasa M."/>
            <person name="Palculict T."/>
            <person name="Patil S."/>
            <person name="Pu L.-L."/>
            <person name="Saada N."/>
            <person name="Tang L."/>
            <person name="Weissenberger G."/>
            <person name="Zhu Y."/>
            <person name="Hemphill L."/>
            <person name="Shang Y."/>
            <person name="Youmans B."/>
            <person name="Ayvaz T."/>
            <person name="Ross M."/>
            <person name="Santibanez J."/>
            <person name="Aqrawi P."/>
            <person name="Gross S."/>
            <person name="Joshi V."/>
            <person name="Fowler G."/>
            <person name="Nazareth L."/>
            <person name="Reid J."/>
            <person name="Worley K."/>
            <person name="Petrosino J."/>
            <person name="Highlander S."/>
            <person name="Gibbs R."/>
        </authorList>
    </citation>
    <scope>NUCLEOTIDE SEQUENCE [LARGE SCALE GENOMIC DNA]</scope>
    <source>
        <strain evidence="9">DSM 15952 / CCUG 50447 / LMG 22039 / TP 1.5</strain>
    </source>
</reference>
<keyword evidence="9" id="KW-1185">Reference proteome</keyword>
<dbReference type="InterPro" id="IPR058240">
    <property type="entry name" value="rSAM_sf"/>
</dbReference>
<sequence>MKEGAAHMSDYTYLDSSGKRYHTWNGALRDEFGGKLFKVPIDGGFDCPNRDGTVAHGGCTFCSVSGSGDMIVAPHDPLPQQFYKEIDQMHQKWPGVAQYIVYFQNFTNTHAPVEVIRERFEQVVNLPGVVGLSIGTRPDCLPDEVVDYLAELNERLYLWVELGLQTTFEQTSTLINRAHSYDTYLEGVAKLRSHGIRVCTHLINGLPGETYDMMVENVRRTIHDADIQGIKLHLLHLMRNTRMIRDYHEGRLQLLSKETYVSLICDQLELIPQDIIIHRLTGDAPWDSLIGPMWSLQKWEVLNAIDRELEKRESFQGKFYQKKEDTHYATHGLNL</sequence>
<evidence type="ECO:0000256" key="4">
    <source>
        <dbReference type="ARBA" id="ARBA00022723"/>
    </source>
</evidence>
<dbReference type="Gene3D" id="3.80.30.20">
    <property type="entry name" value="tm_1862 like domain"/>
    <property type="match status" value="1"/>
</dbReference>
<gene>
    <name evidence="8" type="ORF">HMPREF9088_2192</name>
</gene>
<dbReference type="SFLD" id="SFLDG01091">
    <property type="entry name" value="uncharacterized_CHP01210-like"/>
    <property type="match status" value="1"/>
</dbReference>
<dbReference type="GO" id="GO:0051539">
    <property type="term" value="F:4 iron, 4 sulfur cluster binding"/>
    <property type="evidence" value="ECO:0007669"/>
    <property type="project" value="UniProtKB-KW"/>
</dbReference>
<keyword evidence="8" id="KW-0560">Oxidoreductase</keyword>
<dbReference type="GO" id="GO:0016491">
    <property type="term" value="F:oxidoreductase activity"/>
    <property type="evidence" value="ECO:0007669"/>
    <property type="project" value="UniProtKB-KW"/>
</dbReference>
<dbReference type="InterPro" id="IPR005911">
    <property type="entry name" value="YhcC-like"/>
</dbReference>
<proteinExistence type="predicted"/>
<dbReference type="AlphaFoldDB" id="E6LIK2"/>
<evidence type="ECO:0000256" key="6">
    <source>
        <dbReference type="ARBA" id="ARBA00023014"/>
    </source>
</evidence>
<dbReference type="EMBL" id="AEPV01000087">
    <property type="protein sequence ID" value="EFU72983.1"/>
    <property type="molecule type" value="Genomic_DNA"/>
</dbReference>
<dbReference type="HOGENOM" id="CLU_060920_0_0_9"/>
<dbReference type="PANTHER" id="PTHR11135">
    <property type="entry name" value="HISTONE ACETYLTRANSFERASE-RELATED"/>
    <property type="match status" value="1"/>
</dbReference>
<evidence type="ECO:0000256" key="3">
    <source>
        <dbReference type="ARBA" id="ARBA00022691"/>
    </source>
</evidence>
<dbReference type="SUPFAM" id="SSF102114">
    <property type="entry name" value="Radical SAM enzymes"/>
    <property type="match status" value="1"/>
</dbReference>
<dbReference type="Pfam" id="PF16199">
    <property type="entry name" value="Radical_SAM_C"/>
    <property type="match status" value="1"/>
</dbReference>
<dbReference type="InterPro" id="IPR032432">
    <property type="entry name" value="Radical_SAM_C"/>
</dbReference>
<dbReference type="PANTHER" id="PTHR11135:SF1">
    <property type="entry name" value="PROTEIN YHCC"/>
    <property type="match status" value="1"/>
</dbReference>
<dbReference type="STRING" id="888064.HMPREF9088_2192"/>
<dbReference type="InterPro" id="IPR039661">
    <property type="entry name" value="ELP3"/>
</dbReference>
<evidence type="ECO:0000256" key="2">
    <source>
        <dbReference type="ARBA" id="ARBA00022485"/>
    </source>
</evidence>
<accession>E6LIK2</accession>
<dbReference type="SFLD" id="SFLDS00029">
    <property type="entry name" value="Radical_SAM"/>
    <property type="match status" value="1"/>
</dbReference>
<dbReference type="eggNOG" id="COG1242">
    <property type="taxonomic scope" value="Bacteria"/>
</dbReference>
<comment type="caution">
    <text evidence="8">The sequence shown here is derived from an EMBL/GenBank/DDBJ whole genome shotgun (WGS) entry which is preliminary data.</text>
</comment>
<keyword evidence="5" id="KW-0408">Iron</keyword>
<keyword evidence="3" id="KW-0949">S-adenosyl-L-methionine</keyword>